<comment type="caution">
    <text evidence="2">The sequence shown here is derived from an EMBL/GenBank/DDBJ whole genome shotgun (WGS) entry which is preliminary data.</text>
</comment>
<feature type="region of interest" description="Disordered" evidence="1">
    <location>
        <begin position="1"/>
        <end position="36"/>
    </location>
</feature>
<organism evidence="2 3">
    <name type="scientific">Ensete ventricosum</name>
    <name type="common">Abyssinian banana</name>
    <name type="synonym">Musa ensete</name>
    <dbReference type="NCBI Taxonomy" id="4639"/>
    <lineage>
        <taxon>Eukaryota</taxon>
        <taxon>Viridiplantae</taxon>
        <taxon>Streptophyta</taxon>
        <taxon>Embryophyta</taxon>
        <taxon>Tracheophyta</taxon>
        <taxon>Spermatophyta</taxon>
        <taxon>Magnoliopsida</taxon>
        <taxon>Liliopsida</taxon>
        <taxon>Zingiberales</taxon>
        <taxon>Musaceae</taxon>
        <taxon>Ensete</taxon>
    </lineage>
</organism>
<protein>
    <submittedName>
        <fullName evidence="2">Uncharacterized protein</fullName>
    </submittedName>
</protein>
<name>A0A426Y9J2_ENSVE</name>
<evidence type="ECO:0000313" key="2">
    <source>
        <dbReference type="EMBL" id="RRT48366.1"/>
    </source>
</evidence>
<evidence type="ECO:0000256" key="1">
    <source>
        <dbReference type="SAM" id="MobiDB-lite"/>
    </source>
</evidence>
<feature type="compositionally biased region" description="Basic residues" evidence="1">
    <location>
        <begin position="13"/>
        <end position="27"/>
    </location>
</feature>
<dbReference type="AlphaFoldDB" id="A0A426Y9J2"/>
<accession>A0A426Y9J2</accession>
<gene>
    <name evidence="2" type="ORF">B296_00023046</name>
</gene>
<feature type="region of interest" description="Disordered" evidence="1">
    <location>
        <begin position="76"/>
        <end position="96"/>
    </location>
</feature>
<evidence type="ECO:0000313" key="3">
    <source>
        <dbReference type="Proteomes" id="UP000287651"/>
    </source>
</evidence>
<dbReference type="Proteomes" id="UP000287651">
    <property type="component" value="Unassembled WGS sequence"/>
</dbReference>
<proteinExistence type="predicted"/>
<sequence>MYIDTDPEEKKDFHHHFQSHPHRRMSVRTRETSAPSIKSLRQLPATKVGDFVVDLTRDLICPNRILDVRYLGTKETTSKSKWNRDEEQSNRSTMNKEHGIDPVLWLPHNRKFNVVKIRKAIPGRKQATLQETEARPE</sequence>
<reference evidence="2 3" key="1">
    <citation type="journal article" date="2014" name="Agronomy (Basel)">
        <title>A Draft Genome Sequence for Ensete ventricosum, the Drought-Tolerant Tree Against Hunger.</title>
        <authorList>
            <person name="Harrison J."/>
            <person name="Moore K.A."/>
            <person name="Paszkiewicz K."/>
            <person name="Jones T."/>
            <person name="Grant M."/>
            <person name="Ambacheew D."/>
            <person name="Muzemil S."/>
            <person name="Studholme D.J."/>
        </authorList>
    </citation>
    <scope>NUCLEOTIDE SEQUENCE [LARGE SCALE GENOMIC DNA]</scope>
</reference>
<dbReference type="EMBL" id="AMZH03014001">
    <property type="protein sequence ID" value="RRT48366.1"/>
    <property type="molecule type" value="Genomic_DNA"/>
</dbReference>